<keyword evidence="3" id="KW-1185">Reference proteome</keyword>
<feature type="compositionally biased region" description="Pro residues" evidence="1">
    <location>
        <begin position="21"/>
        <end position="39"/>
    </location>
</feature>
<name>A0A177E3T5_ALTAL</name>
<evidence type="ECO:0000313" key="3">
    <source>
        <dbReference type="Proteomes" id="UP000077248"/>
    </source>
</evidence>
<accession>A0A177E3T5</accession>
<evidence type="ECO:0000313" key="2">
    <source>
        <dbReference type="EMBL" id="OAG26643.1"/>
    </source>
</evidence>
<dbReference type="Proteomes" id="UP000077248">
    <property type="component" value="Unassembled WGS sequence"/>
</dbReference>
<sequence>MVGYLTAPTSPPHQAHQGVQPPRPGLPPTPPPPLQPSPTPLISIWKSPRRVPTAELCCHVCHIPIVFVLFSLGMYHIQDAADPTRQTRQLNRFRTTAQTCSFHLVFMRRGSASPRLLFPHAMWFSVVRVPFCPSKHRLR</sequence>
<feature type="region of interest" description="Disordered" evidence="1">
    <location>
        <begin position="1"/>
        <end position="39"/>
    </location>
</feature>
<dbReference type="KEGG" id="aalt:CC77DRAFT_62388"/>
<evidence type="ECO:0000256" key="1">
    <source>
        <dbReference type="SAM" id="MobiDB-lite"/>
    </source>
</evidence>
<dbReference type="VEuPathDB" id="FungiDB:CC77DRAFT_62388"/>
<dbReference type="AlphaFoldDB" id="A0A177E3T5"/>
<dbReference type="EMBL" id="KV441469">
    <property type="protein sequence ID" value="OAG26643.1"/>
    <property type="molecule type" value="Genomic_DNA"/>
</dbReference>
<gene>
    <name evidence="2" type="ORF">CC77DRAFT_62388</name>
</gene>
<protein>
    <submittedName>
        <fullName evidence="2">Uncharacterized protein</fullName>
    </submittedName>
</protein>
<dbReference type="GeneID" id="29118091"/>
<dbReference type="RefSeq" id="XP_018392064.1">
    <property type="nucleotide sequence ID" value="XM_018532497.1"/>
</dbReference>
<reference evidence="2 3" key="1">
    <citation type="submission" date="2016-05" db="EMBL/GenBank/DDBJ databases">
        <title>Comparative analysis of secretome profiles of manganese(II)-oxidizing ascomycete fungi.</title>
        <authorList>
            <consortium name="DOE Joint Genome Institute"/>
            <person name="Zeiner C.A."/>
            <person name="Purvine S.O."/>
            <person name="Zink E.M."/>
            <person name="Wu S."/>
            <person name="Pasa-Tolic L."/>
            <person name="Chaput D.L."/>
            <person name="Haridas S."/>
            <person name="Grigoriev I.V."/>
            <person name="Santelli C.M."/>
            <person name="Hansel C.M."/>
        </authorList>
    </citation>
    <scope>NUCLEOTIDE SEQUENCE [LARGE SCALE GENOMIC DNA]</scope>
    <source>
        <strain evidence="2 3">SRC1lrK2f</strain>
    </source>
</reference>
<proteinExistence type="predicted"/>
<organism evidence="2 3">
    <name type="scientific">Alternaria alternata</name>
    <name type="common">Alternaria rot fungus</name>
    <name type="synonym">Torula alternata</name>
    <dbReference type="NCBI Taxonomy" id="5599"/>
    <lineage>
        <taxon>Eukaryota</taxon>
        <taxon>Fungi</taxon>
        <taxon>Dikarya</taxon>
        <taxon>Ascomycota</taxon>
        <taxon>Pezizomycotina</taxon>
        <taxon>Dothideomycetes</taxon>
        <taxon>Pleosporomycetidae</taxon>
        <taxon>Pleosporales</taxon>
        <taxon>Pleosporineae</taxon>
        <taxon>Pleosporaceae</taxon>
        <taxon>Alternaria</taxon>
        <taxon>Alternaria sect. Alternaria</taxon>
        <taxon>Alternaria alternata complex</taxon>
    </lineage>
</organism>